<evidence type="ECO:0000313" key="1">
    <source>
        <dbReference type="EMBL" id="GGJ58321.1"/>
    </source>
</evidence>
<dbReference type="EMBL" id="BMMU01000028">
    <property type="protein sequence ID" value="GGJ58321.1"/>
    <property type="molecule type" value="Genomic_DNA"/>
</dbReference>
<gene>
    <name evidence="1" type="ORF">GCM10012282_64560</name>
</gene>
<proteinExistence type="predicted"/>
<reference evidence="1" key="2">
    <citation type="submission" date="2020-09" db="EMBL/GenBank/DDBJ databases">
        <authorList>
            <person name="Sun Q."/>
            <person name="Zhou Y."/>
        </authorList>
    </citation>
    <scope>NUCLEOTIDE SEQUENCE</scope>
    <source>
        <strain evidence="1">CGMCC 4.7272</strain>
    </source>
</reference>
<evidence type="ECO:0000313" key="2">
    <source>
        <dbReference type="Proteomes" id="UP000625682"/>
    </source>
</evidence>
<protein>
    <submittedName>
        <fullName evidence="1">Uncharacterized protein</fullName>
    </submittedName>
</protein>
<accession>A0A917P306</accession>
<keyword evidence="2" id="KW-1185">Reference proteome</keyword>
<dbReference type="AlphaFoldDB" id="A0A917P306"/>
<name>A0A917P306_9ACTN</name>
<reference evidence="1" key="1">
    <citation type="journal article" date="2014" name="Int. J. Syst. Evol. Microbiol.">
        <title>Complete genome sequence of Corynebacterium casei LMG S-19264T (=DSM 44701T), isolated from a smear-ripened cheese.</title>
        <authorList>
            <consortium name="US DOE Joint Genome Institute (JGI-PGF)"/>
            <person name="Walter F."/>
            <person name="Albersmeier A."/>
            <person name="Kalinowski J."/>
            <person name="Ruckert C."/>
        </authorList>
    </citation>
    <scope>NUCLEOTIDE SEQUENCE</scope>
    <source>
        <strain evidence="1">CGMCC 4.7272</strain>
    </source>
</reference>
<sequence>MGEGGAVAGAASGNVRPVHDLAEAFVGGVLVSPDDVATDHGCVEETAVAPADRERVTLAAGVEVLPVITQGWQIYFVARYMLDA</sequence>
<comment type="caution">
    <text evidence="1">The sequence shown here is derived from an EMBL/GenBank/DDBJ whole genome shotgun (WGS) entry which is preliminary data.</text>
</comment>
<organism evidence="1 2">
    <name type="scientific">Streptomyces lacrimifluminis</name>
    <dbReference type="NCBI Taxonomy" id="1500077"/>
    <lineage>
        <taxon>Bacteria</taxon>
        <taxon>Bacillati</taxon>
        <taxon>Actinomycetota</taxon>
        <taxon>Actinomycetes</taxon>
        <taxon>Kitasatosporales</taxon>
        <taxon>Streptomycetaceae</taxon>
        <taxon>Streptomyces</taxon>
    </lineage>
</organism>
<dbReference type="Proteomes" id="UP000625682">
    <property type="component" value="Unassembled WGS sequence"/>
</dbReference>